<evidence type="ECO:0000256" key="20">
    <source>
        <dbReference type="RuleBase" id="RU004135"/>
    </source>
</evidence>
<evidence type="ECO:0000259" key="22">
    <source>
        <dbReference type="Pfam" id="PF02875"/>
    </source>
</evidence>
<comment type="pathway">
    <text evidence="1 19 20">Cell wall biogenesis; peptidoglycan biosynthesis.</text>
</comment>
<dbReference type="GO" id="GO:0071555">
    <property type="term" value="P:cell wall organization"/>
    <property type="evidence" value="ECO:0007669"/>
    <property type="project" value="UniProtKB-KW"/>
</dbReference>
<evidence type="ECO:0000256" key="15">
    <source>
        <dbReference type="ARBA" id="ARBA00072883"/>
    </source>
</evidence>
<feature type="binding site" evidence="19">
    <location>
        <position position="30"/>
    </location>
    <ligand>
        <name>UDP-N-acetyl-alpha-D-muramoyl-L-alanyl-D-glutamate</name>
        <dbReference type="ChEBI" id="CHEBI:83900"/>
    </ligand>
</feature>
<feature type="binding site" evidence="19">
    <location>
        <begin position="152"/>
        <end position="153"/>
    </location>
    <ligand>
        <name>UDP-N-acetyl-alpha-D-muramoyl-L-alanyl-D-glutamate</name>
        <dbReference type="ChEBI" id="CHEBI:83900"/>
    </ligand>
</feature>
<dbReference type="InterPro" id="IPR035911">
    <property type="entry name" value="MurE/MurF_N"/>
</dbReference>
<dbReference type="InterPro" id="IPR013221">
    <property type="entry name" value="Mur_ligase_cen"/>
</dbReference>
<evidence type="ECO:0000256" key="11">
    <source>
        <dbReference type="ARBA" id="ARBA00023316"/>
    </source>
</evidence>
<dbReference type="PROSITE" id="PS01011">
    <property type="entry name" value="FOLYLPOLYGLU_SYNT_1"/>
    <property type="match status" value="1"/>
</dbReference>
<dbReference type="GO" id="GO:0005737">
    <property type="term" value="C:cytoplasm"/>
    <property type="evidence" value="ECO:0007669"/>
    <property type="project" value="UniProtKB-SubCell"/>
</dbReference>
<feature type="binding site" evidence="19">
    <location>
        <position position="187"/>
    </location>
    <ligand>
        <name>UDP-N-acetyl-alpha-D-muramoyl-L-alanyl-D-glutamate</name>
        <dbReference type="ChEBI" id="CHEBI:83900"/>
    </ligand>
</feature>
<evidence type="ECO:0000259" key="21">
    <source>
        <dbReference type="Pfam" id="PF01225"/>
    </source>
</evidence>
<dbReference type="SUPFAM" id="SSF53244">
    <property type="entry name" value="MurD-like peptide ligases, peptide-binding domain"/>
    <property type="match status" value="1"/>
</dbReference>
<keyword evidence="19" id="KW-0460">Magnesium</keyword>
<dbReference type="HAMAP" id="MF_00208">
    <property type="entry name" value="MurE"/>
    <property type="match status" value="1"/>
</dbReference>
<feature type="modified residue" description="N6-carboxylysine" evidence="19">
    <location>
        <position position="219"/>
    </location>
</feature>
<dbReference type="PANTHER" id="PTHR23135">
    <property type="entry name" value="MUR LIGASE FAMILY MEMBER"/>
    <property type="match status" value="1"/>
</dbReference>
<gene>
    <name evidence="19" type="primary">murE</name>
    <name evidence="24" type="ORF">CTDIVETGP_0027</name>
</gene>
<dbReference type="UniPathway" id="UPA00219"/>
<keyword evidence="3 19" id="KW-0963">Cytoplasm</keyword>
<evidence type="ECO:0000256" key="18">
    <source>
        <dbReference type="ARBA" id="ARBA00081560"/>
    </source>
</evidence>
<evidence type="ECO:0000256" key="10">
    <source>
        <dbReference type="ARBA" id="ARBA00023306"/>
    </source>
</evidence>
<dbReference type="InterPro" id="IPR018109">
    <property type="entry name" value="Folylpolyglutamate_synth_CS"/>
</dbReference>
<comment type="PTM">
    <text evidence="19">Carboxylation is probably crucial for Mg(2+) binding and, consequently, for the gamma-phosphate positioning of ATP.</text>
</comment>
<keyword evidence="4 19" id="KW-0436">Ligase</keyword>
<evidence type="ECO:0000259" key="23">
    <source>
        <dbReference type="Pfam" id="PF08245"/>
    </source>
</evidence>
<feature type="binding site" evidence="19">
    <location>
        <position position="378"/>
    </location>
    <ligand>
        <name>meso-2,6-diaminopimelate</name>
        <dbReference type="ChEBI" id="CHEBI:57791"/>
    </ligand>
</feature>
<evidence type="ECO:0000313" key="25">
    <source>
        <dbReference type="Proteomes" id="UP000019482"/>
    </source>
</evidence>
<comment type="function">
    <text evidence="13 19">Catalyzes the addition of meso-diaminopimelic acid to the nucleotide precursor UDP-N-acetylmuramoyl-L-alanyl-D-glutamate (UMAG) in the biosynthesis of bacterial cell-wall peptidoglycan.</text>
</comment>
<feature type="domain" description="Mur ligase C-terminal" evidence="22">
    <location>
        <begin position="327"/>
        <end position="454"/>
    </location>
</feature>
<keyword evidence="25" id="KW-1185">Reference proteome</keyword>
<feature type="binding site" evidence="19">
    <location>
        <begin position="110"/>
        <end position="116"/>
    </location>
    <ligand>
        <name>ATP</name>
        <dbReference type="ChEBI" id="CHEBI:30616"/>
    </ligand>
</feature>
<dbReference type="GO" id="GO:0009252">
    <property type="term" value="P:peptidoglycan biosynthetic process"/>
    <property type="evidence" value="ECO:0007669"/>
    <property type="project" value="UniProtKB-UniRule"/>
</dbReference>
<keyword evidence="10 19" id="KW-0131">Cell cycle</keyword>
<dbReference type="SUPFAM" id="SSF53623">
    <property type="entry name" value="MurD-like peptide ligases, catalytic domain"/>
    <property type="match status" value="1"/>
</dbReference>
<dbReference type="AlphaFoldDB" id="W6ND96"/>
<dbReference type="SUPFAM" id="SSF63418">
    <property type="entry name" value="MurE/MurF N-terminal domain"/>
    <property type="match status" value="1"/>
</dbReference>
<dbReference type="PANTHER" id="PTHR23135:SF4">
    <property type="entry name" value="UDP-N-ACETYLMURAMOYL-L-ALANYL-D-GLUTAMATE--2,6-DIAMINOPIMELATE LIGASE MURE HOMOLOG, CHLOROPLASTIC"/>
    <property type="match status" value="1"/>
</dbReference>
<evidence type="ECO:0000256" key="13">
    <source>
        <dbReference type="ARBA" id="ARBA00056782"/>
    </source>
</evidence>
<protein>
    <recommendedName>
        <fullName evidence="15 19">UDP-N-acetylmuramoyl-L-alanyl-D-glutamate--2,6-diaminopimelate ligase</fullName>
        <ecNumber evidence="14 19">6.3.2.13</ecNumber>
    </recommendedName>
    <alternativeName>
        <fullName evidence="16 19">Meso-A2pm-adding enzyme</fullName>
    </alternativeName>
    <alternativeName>
        <fullName evidence="17 19">Meso-diaminopimelate-adding enzyme</fullName>
    </alternativeName>
    <alternativeName>
        <fullName evidence="18 19">UDP-MurNAc-L-Ala-D-Glu:meso-diaminopimelate ligase</fullName>
    </alternativeName>
    <alternativeName>
        <fullName evidence="19">UDP-MurNAc-tripeptide synthetase</fullName>
    </alternativeName>
    <alternativeName>
        <fullName evidence="19">UDP-N-acetylmuramyl-tripeptide synthetase</fullName>
    </alternativeName>
</protein>
<evidence type="ECO:0000256" key="3">
    <source>
        <dbReference type="ARBA" id="ARBA00022490"/>
    </source>
</evidence>
<evidence type="ECO:0000256" key="7">
    <source>
        <dbReference type="ARBA" id="ARBA00022840"/>
    </source>
</evidence>
<organism evidence="24 25">
    <name type="scientific">Clostridium tyrobutyricum DIVETGP</name>
    <dbReference type="NCBI Taxonomy" id="1408889"/>
    <lineage>
        <taxon>Bacteria</taxon>
        <taxon>Bacillati</taxon>
        <taxon>Bacillota</taxon>
        <taxon>Clostridia</taxon>
        <taxon>Eubacteriales</taxon>
        <taxon>Clostridiaceae</taxon>
        <taxon>Clostridium</taxon>
    </lineage>
</organism>
<evidence type="ECO:0000256" key="8">
    <source>
        <dbReference type="ARBA" id="ARBA00022960"/>
    </source>
</evidence>
<evidence type="ECO:0000313" key="24">
    <source>
        <dbReference type="EMBL" id="CDL89957.1"/>
    </source>
</evidence>
<evidence type="ECO:0000256" key="16">
    <source>
        <dbReference type="ARBA" id="ARBA00075482"/>
    </source>
</evidence>
<dbReference type="Pfam" id="PF01225">
    <property type="entry name" value="Mur_ligase"/>
    <property type="match status" value="1"/>
</dbReference>
<evidence type="ECO:0000256" key="14">
    <source>
        <dbReference type="ARBA" id="ARBA00066633"/>
    </source>
</evidence>
<dbReference type="GO" id="GO:0000287">
    <property type="term" value="F:magnesium ion binding"/>
    <property type="evidence" value="ECO:0007669"/>
    <property type="project" value="UniProtKB-UniRule"/>
</dbReference>
<dbReference type="InterPro" id="IPR036615">
    <property type="entry name" value="Mur_ligase_C_dom_sf"/>
</dbReference>
<accession>W6ND96</accession>
<dbReference type="EMBL" id="CBXI010000003">
    <property type="protein sequence ID" value="CDL89957.1"/>
    <property type="molecule type" value="Genomic_DNA"/>
</dbReference>
<keyword evidence="9 19" id="KW-0573">Peptidoglycan synthesis</keyword>
<dbReference type="NCBIfam" id="NF001124">
    <property type="entry name" value="PRK00139.1-2"/>
    <property type="match status" value="1"/>
</dbReference>
<dbReference type="InterPro" id="IPR004101">
    <property type="entry name" value="Mur_ligase_C"/>
</dbReference>
<keyword evidence="6 19" id="KW-0547">Nucleotide-binding</keyword>
<dbReference type="GO" id="GO:0051301">
    <property type="term" value="P:cell division"/>
    <property type="evidence" value="ECO:0007669"/>
    <property type="project" value="UniProtKB-KW"/>
</dbReference>
<dbReference type="GO" id="GO:0004326">
    <property type="term" value="F:tetrahydrofolylpolyglutamate synthase activity"/>
    <property type="evidence" value="ECO:0007669"/>
    <property type="project" value="InterPro"/>
</dbReference>
<comment type="caution">
    <text evidence="19">Lacks conserved residue(s) required for the propagation of feature annotation.</text>
</comment>
<dbReference type="GO" id="GO:0008765">
    <property type="term" value="F:UDP-N-acetylmuramoylalanyl-D-glutamate-2,6-diaminopimelate ligase activity"/>
    <property type="evidence" value="ECO:0007669"/>
    <property type="project" value="UniProtKB-UniRule"/>
</dbReference>
<reference evidence="24 25" key="1">
    <citation type="journal article" date="2015" name="Genome Announc.">
        <title>Draft Genome Sequence of Clostridium tyrobutyricum Strain DIVETGP, Isolated from Cow's Milk for Grana Padano Production.</title>
        <authorList>
            <person name="Soggiu A."/>
            <person name="Piras C."/>
            <person name="Gaiarsa S."/>
            <person name="Sassera D."/>
            <person name="Roncada P."/>
            <person name="Bendixen E."/>
            <person name="Brasca M."/>
            <person name="Bonizzi L."/>
        </authorList>
    </citation>
    <scope>NUCLEOTIDE SEQUENCE [LARGE SCALE GENOMIC DNA]</scope>
    <source>
        <strain evidence="24 25">DIVETGP</strain>
    </source>
</reference>
<dbReference type="InterPro" id="IPR000713">
    <property type="entry name" value="Mur_ligase_N"/>
</dbReference>
<name>W6ND96_CLOTY</name>
<dbReference type="OrthoDB" id="9800958at2"/>
<dbReference type="GeneID" id="29418626"/>
<dbReference type="InterPro" id="IPR005761">
    <property type="entry name" value="UDP-N-AcMur-Glu-dNH2Pim_ligase"/>
</dbReference>
<sequence length="485" mass="54131">MKLEDILCGMDYEITSGSDGVDINEIQYDSRKVKSGDVFICIKGYKTDGHNYIDNAFKNGASVIIYSESIESLPECTTIKVEDGRKTLAKASSNYYGNPSSRMKIIGITGTNGKTTSTFMIKSILESAGYKVGLVGTIANYIGNKKLHSERTTPESLELQRLFKEMVDEKVEYCVMEASSHSLYLNRVYSVEFCEAIFTNLTRDHLDFHKTFENYYQAKLILFKNTLNSIINIDDKYGARVYKDAIGNKVTYAIEKPADVKADNINMHSRGVEFDVTYKSEKKHINLNIPGKYNVLNALGSIGACINEGIKLDVVKSGLEKLKAVPGRCELVTDGYNLGYEVIVDYAHTPDGLENILKSVREFTNGKLIAVFGCGGDRDNTKRPIMGKIGTDLSDFAVITSDNPRTEDPMEIIDEVVSGIEKQDYIVIENRREAIKKAMEIAKEGDVIVIAGKGHEDYQILKDRTIHFDEREIVADIIKQLAIGN</sequence>
<dbReference type="Gene3D" id="3.90.190.20">
    <property type="entry name" value="Mur ligase, C-terminal domain"/>
    <property type="match status" value="1"/>
</dbReference>
<evidence type="ECO:0000256" key="1">
    <source>
        <dbReference type="ARBA" id="ARBA00004752"/>
    </source>
</evidence>
<dbReference type="Gene3D" id="3.40.1390.10">
    <property type="entry name" value="MurE/MurF, N-terminal domain"/>
    <property type="match status" value="1"/>
</dbReference>
<evidence type="ECO:0000256" key="6">
    <source>
        <dbReference type="ARBA" id="ARBA00022741"/>
    </source>
</evidence>
<keyword evidence="11 19" id="KW-0961">Cell wall biogenesis/degradation</keyword>
<keyword evidence="7 19" id="KW-0067">ATP-binding</keyword>
<feature type="binding site" evidence="19">
    <location>
        <position position="456"/>
    </location>
    <ligand>
        <name>meso-2,6-diaminopimelate</name>
        <dbReference type="ChEBI" id="CHEBI:57791"/>
    </ligand>
</feature>
<evidence type="ECO:0000256" key="2">
    <source>
        <dbReference type="ARBA" id="ARBA00005898"/>
    </source>
</evidence>
<comment type="catalytic activity">
    <reaction evidence="12 19">
        <text>UDP-N-acetyl-alpha-D-muramoyl-L-alanyl-D-glutamate + meso-2,6-diaminopimelate + ATP = UDP-N-acetyl-alpha-D-muramoyl-L-alanyl-gamma-D-glutamyl-meso-2,6-diaminopimelate + ADP + phosphate + H(+)</text>
        <dbReference type="Rhea" id="RHEA:23676"/>
        <dbReference type="ChEBI" id="CHEBI:15378"/>
        <dbReference type="ChEBI" id="CHEBI:30616"/>
        <dbReference type="ChEBI" id="CHEBI:43474"/>
        <dbReference type="ChEBI" id="CHEBI:57791"/>
        <dbReference type="ChEBI" id="CHEBI:83900"/>
        <dbReference type="ChEBI" id="CHEBI:83905"/>
        <dbReference type="ChEBI" id="CHEBI:456216"/>
        <dbReference type="EC" id="6.3.2.13"/>
    </reaction>
</comment>
<dbReference type="RefSeq" id="WP_017895559.1">
    <property type="nucleotide sequence ID" value="NZ_CBXI010000003.1"/>
</dbReference>
<dbReference type="NCBIfam" id="NF001126">
    <property type="entry name" value="PRK00139.1-4"/>
    <property type="match status" value="1"/>
</dbReference>
<evidence type="ECO:0000256" key="17">
    <source>
        <dbReference type="ARBA" id="ARBA00076158"/>
    </source>
</evidence>
<feature type="domain" description="Mur ligase central" evidence="23">
    <location>
        <begin position="108"/>
        <end position="304"/>
    </location>
</feature>
<evidence type="ECO:0000256" key="19">
    <source>
        <dbReference type="HAMAP-Rule" id="MF_00208"/>
    </source>
</evidence>
<comment type="similarity">
    <text evidence="2 19">Belongs to the MurCDEF family. MurE subfamily.</text>
</comment>
<keyword evidence="5 19" id="KW-0132">Cell division</keyword>
<comment type="caution">
    <text evidence="24">The sequence shown here is derived from an EMBL/GenBank/DDBJ whole genome shotgun (WGS) entry which is preliminary data.</text>
</comment>
<feature type="short sequence motif" description="Meso-diaminopimelate recognition motif" evidence="19">
    <location>
        <begin position="402"/>
        <end position="405"/>
    </location>
</feature>
<comment type="subcellular location">
    <subcellularLocation>
        <location evidence="19 20">Cytoplasm</location>
    </subcellularLocation>
</comment>
<dbReference type="EC" id="6.3.2.13" evidence="14 19"/>
<proteinExistence type="inferred from homology"/>
<evidence type="ECO:0000256" key="5">
    <source>
        <dbReference type="ARBA" id="ARBA00022618"/>
    </source>
</evidence>
<dbReference type="Proteomes" id="UP000019482">
    <property type="component" value="Unassembled WGS sequence"/>
</dbReference>
<dbReference type="GO" id="GO:0005524">
    <property type="term" value="F:ATP binding"/>
    <property type="evidence" value="ECO:0007669"/>
    <property type="project" value="UniProtKB-UniRule"/>
</dbReference>
<dbReference type="Gene3D" id="3.40.1190.10">
    <property type="entry name" value="Mur-like, catalytic domain"/>
    <property type="match status" value="1"/>
</dbReference>
<dbReference type="NCBIfam" id="TIGR01085">
    <property type="entry name" value="murE"/>
    <property type="match status" value="1"/>
</dbReference>
<dbReference type="Pfam" id="PF02875">
    <property type="entry name" value="Mur_ligase_C"/>
    <property type="match status" value="1"/>
</dbReference>
<keyword evidence="8 19" id="KW-0133">Cell shape</keyword>
<dbReference type="GO" id="GO:0008360">
    <property type="term" value="P:regulation of cell shape"/>
    <property type="evidence" value="ECO:0007669"/>
    <property type="project" value="UniProtKB-KW"/>
</dbReference>
<dbReference type="InterPro" id="IPR036565">
    <property type="entry name" value="Mur-like_cat_sf"/>
</dbReference>
<feature type="domain" description="Mur ligase N-terminal catalytic" evidence="21">
    <location>
        <begin position="23"/>
        <end position="95"/>
    </location>
</feature>
<feature type="binding site" evidence="19">
    <location>
        <position position="452"/>
    </location>
    <ligand>
        <name>meso-2,6-diaminopimelate</name>
        <dbReference type="ChEBI" id="CHEBI:57791"/>
    </ligand>
</feature>
<evidence type="ECO:0000256" key="9">
    <source>
        <dbReference type="ARBA" id="ARBA00022984"/>
    </source>
</evidence>
<feature type="binding site" evidence="19">
    <location>
        <position position="179"/>
    </location>
    <ligand>
        <name>UDP-N-acetyl-alpha-D-muramoyl-L-alanyl-D-glutamate</name>
        <dbReference type="ChEBI" id="CHEBI:83900"/>
    </ligand>
</feature>
<feature type="binding site" evidence="19">
    <location>
        <begin position="402"/>
        <end position="405"/>
    </location>
    <ligand>
        <name>meso-2,6-diaminopimelate</name>
        <dbReference type="ChEBI" id="CHEBI:57791"/>
    </ligand>
</feature>
<dbReference type="Pfam" id="PF08245">
    <property type="entry name" value="Mur_ligase_M"/>
    <property type="match status" value="1"/>
</dbReference>
<comment type="cofactor">
    <cofactor evidence="19">
        <name>Mg(2+)</name>
        <dbReference type="ChEBI" id="CHEBI:18420"/>
    </cofactor>
</comment>
<evidence type="ECO:0000256" key="4">
    <source>
        <dbReference type="ARBA" id="ARBA00022598"/>
    </source>
</evidence>
<evidence type="ECO:0000256" key="12">
    <source>
        <dbReference type="ARBA" id="ARBA00050251"/>
    </source>
</evidence>
<dbReference type="FunFam" id="3.90.190.20:FF:000006">
    <property type="entry name" value="UDP-N-acetylmuramoyl-L-alanyl-D-glutamate--2,6-diaminopimelate ligase"/>
    <property type="match status" value="1"/>
</dbReference>